<dbReference type="EMBL" id="CAXLJL010000434">
    <property type="protein sequence ID" value="CAL5137715.1"/>
    <property type="molecule type" value="Genomic_DNA"/>
</dbReference>
<evidence type="ECO:0000256" key="4">
    <source>
        <dbReference type="ARBA" id="ARBA00022490"/>
    </source>
</evidence>
<dbReference type="SUPFAM" id="SSF54648">
    <property type="entry name" value="DLC"/>
    <property type="match status" value="1"/>
</dbReference>
<keyword evidence="6" id="KW-0509">mRNA transport</keyword>
<keyword evidence="7" id="KW-0653">Protein transport</keyword>
<evidence type="ECO:0000256" key="10">
    <source>
        <dbReference type="RuleBase" id="RU365010"/>
    </source>
</evidence>
<name>A0AAV2TN11_CALDB</name>
<dbReference type="PANTHER" id="PTHR11886:SF35">
    <property type="entry name" value="DYNEIN LIGHT CHAIN"/>
    <property type="match status" value="1"/>
</dbReference>
<evidence type="ECO:0000256" key="9">
    <source>
        <dbReference type="ARBA" id="ARBA00023242"/>
    </source>
</evidence>
<organism evidence="11 12">
    <name type="scientific">Calicophoron daubneyi</name>
    <name type="common">Rumen fluke</name>
    <name type="synonym">Paramphistomum daubneyi</name>
    <dbReference type="NCBI Taxonomy" id="300641"/>
    <lineage>
        <taxon>Eukaryota</taxon>
        <taxon>Metazoa</taxon>
        <taxon>Spiralia</taxon>
        <taxon>Lophotrochozoa</taxon>
        <taxon>Platyhelminthes</taxon>
        <taxon>Trematoda</taxon>
        <taxon>Digenea</taxon>
        <taxon>Plagiorchiida</taxon>
        <taxon>Pronocephalata</taxon>
        <taxon>Paramphistomoidea</taxon>
        <taxon>Paramphistomidae</taxon>
        <taxon>Calicophoron</taxon>
    </lineage>
</organism>
<dbReference type="GO" id="GO:0005874">
    <property type="term" value="C:microtubule"/>
    <property type="evidence" value="ECO:0007669"/>
    <property type="project" value="UniProtKB-KW"/>
</dbReference>
<keyword evidence="3" id="KW-0813">Transport</keyword>
<dbReference type="GO" id="GO:0015031">
    <property type="term" value="P:protein transport"/>
    <property type="evidence" value="ECO:0007669"/>
    <property type="project" value="UniProtKB-KW"/>
</dbReference>
<dbReference type="AlphaFoldDB" id="A0AAV2TN11"/>
<evidence type="ECO:0000256" key="6">
    <source>
        <dbReference type="ARBA" id="ARBA00022816"/>
    </source>
</evidence>
<evidence type="ECO:0000256" key="8">
    <source>
        <dbReference type="ARBA" id="ARBA00023212"/>
    </source>
</evidence>
<evidence type="ECO:0000256" key="1">
    <source>
        <dbReference type="ARBA" id="ARBA00004123"/>
    </source>
</evidence>
<proteinExistence type="inferred from homology"/>
<keyword evidence="9" id="KW-0539">Nucleus</keyword>
<evidence type="ECO:0000256" key="5">
    <source>
        <dbReference type="ARBA" id="ARBA00022701"/>
    </source>
</evidence>
<evidence type="ECO:0000313" key="12">
    <source>
        <dbReference type="Proteomes" id="UP001497525"/>
    </source>
</evidence>
<protein>
    <recommendedName>
        <fullName evidence="10">Dynein light chain</fullName>
    </recommendedName>
</protein>
<dbReference type="Pfam" id="PF01221">
    <property type="entry name" value="Dynein_light"/>
    <property type="match status" value="1"/>
</dbReference>
<evidence type="ECO:0000256" key="2">
    <source>
        <dbReference type="ARBA" id="ARBA00004245"/>
    </source>
</evidence>
<dbReference type="GO" id="GO:0005634">
    <property type="term" value="C:nucleus"/>
    <property type="evidence" value="ECO:0007669"/>
    <property type="project" value="UniProtKB-SubCell"/>
</dbReference>
<sequence length="91" mass="10784">MPDKEPKVVKAEMDKKMQDEAVKIAQEAIDRSRKPEDVPRYIKEYFDKEFKPSWHCISGKKFCSYITHEQDGFIYFSIDGQDYLLFKTPSI</sequence>
<dbReference type="GO" id="GO:0005868">
    <property type="term" value="C:cytoplasmic dynein complex"/>
    <property type="evidence" value="ECO:0007669"/>
    <property type="project" value="TreeGrafter"/>
</dbReference>
<evidence type="ECO:0000256" key="3">
    <source>
        <dbReference type="ARBA" id="ARBA00022448"/>
    </source>
</evidence>
<dbReference type="FunFam" id="3.30.740.10:FF:000005">
    <property type="entry name" value="Dynein light chain"/>
    <property type="match status" value="1"/>
</dbReference>
<keyword evidence="4 10" id="KW-0963">Cytoplasm</keyword>
<comment type="similarity">
    <text evidence="10">Belongs to the dynein light chain family.</text>
</comment>
<keyword evidence="5 10" id="KW-0493">Microtubule</keyword>
<comment type="caution">
    <text evidence="11">The sequence shown here is derived from an EMBL/GenBank/DDBJ whole genome shotgun (WGS) entry which is preliminary data.</text>
</comment>
<accession>A0AAV2TN11</accession>
<dbReference type="GO" id="GO:0045505">
    <property type="term" value="F:dynein intermediate chain binding"/>
    <property type="evidence" value="ECO:0007669"/>
    <property type="project" value="TreeGrafter"/>
</dbReference>
<dbReference type="Proteomes" id="UP001497525">
    <property type="component" value="Unassembled WGS sequence"/>
</dbReference>
<dbReference type="GO" id="GO:0051028">
    <property type="term" value="P:mRNA transport"/>
    <property type="evidence" value="ECO:0007669"/>
    <property type="project" value="UniProtKB-KW"/>
</dbReference>
<dbReference type="InterPro" id="IPR001372">
    <property type="entry name" value="Dynein_light_chain_typ-1/2"/>
</dbReference>
<evidence type="ECO:0000313" key="11">
    <source>
        <dbReference type="EMBL" id="CAL5137715.1"/>
    </source>
</evidence>
<dbReference type="InterPro" id="IPR037177">
    <property type="entry name" value="DLC_sf"/>
</dbReference>
<dbReference type="SMART" id="SM01375">
    <property type="entry name" value="Dynein_light"/>
    <property type="match status" value="1"/>
</dbReference>
<gene>
    <name evidence="11" type="ORF">CDAUBV1_LOCUS12046</name>
</gene>
<dbReference type="PANTHER" id="PTHR11886">
    <property type="entry name" value="DYNEIN LIGHT CHAIN"/>
    <property type="match status" value="1"/>
</dbReference>
<dbReference type="Gene3D" id="3.30.740.10">
    <property type="entry name" value="Protein Inhibitor Of Neuronal Nitric Oxide Synthase"/>
    <property type="match status" value="1"/>
</dbReference>
<evidence type="ECO:0000256" key="7">
    <source>
        <dbReference type="ARBA" id="ARBA00022927"/>
    </source>
</evidence>
<dbReference type="GO" id="GO:0007017">
    <property type="term" value="P:microtubule-based process"/>
    <property type="evidence" value="ECO:0007669"/>
    <property type="project" value="InterPro"/>
</dbReference>
<keyword evidence="8 10" id="KW-0206">Cytoskeleton</keyword>
<keyword evidence="10" id="KW-0243">Dynein</keyword>
<reference evidence="11" key="1">
    <citation type="submission" date="2024-06" db="EMBL/GenBank/DDBJ databases">
        <authorList>
            <person name="Liu X."/>
            <person name="Lenzi L."/>
            <person name="Haldenby T S."/>
            <person name="Uol C."/>
        </authorList>
    </citation>
    <scope>NUCLEOTIDE SEQUENCE</scope>
</reference>
<keyword evidence="10" id="KW-0505">Motor protein</keyword>
<comment type="subcellular location">
    <subcellularLocation>
        <location evidence="2 10">Cytoplasm</location>
        <location evidence="2 10">Cytoskeleton</location>
    </subcellularLocation>
    <subcellularLocation>
        <location evidence="1">Nucleus</location>
    </subcellularLocation>
</comment>